<protein>
    <submittedName>
        <fullName evidence="1">Uncharacterized protein</fullName>
    </submittedName>
</protein>
<sequence length="87" mass="9650">MIDSLQKEGRKEGYFNNLASLQQKASATVTSCHVTLRDASTAMNNDEAPPHLFLDRDRVPKVSAAIWSSMTSAAGFPDLLRLKRCRL</sequence>
<keyword evidence="2" id="KW-1185">Reference proteome</keyword>
<proteinExistence type="predicted"/>
<evidence type="ECO:0000313" key="2">
    <source>
        <dbReference type="Proteomes" id="UP000324222"/>
    </source>
</evidence>
<dbReference type="EMBL" id="VSRR010000897">
    <property type="protein sequence ID" value="MPC20661.1"/>
    <property type="molecule type" value="Genomic_DNA"/>
</dbReference>
<comment type="caution">
    <text evidence="1">The sequence shown here is derived from an EMBL/GenBank/DDBJ whole genome shotgun (WGS) entry which is preliminary data.</text>
</comment>
<accession>A0A5B7DGQ9</accession>
<dbReference type="AlphaFoldDB" id="A0A5B7DGQ9"/>
<organism evidence="1 2">
    <name type="scientific">Portunus trituberculatus</name>
    <name type="common">Swimming crab</name>
    <name type="synonym">Neptunus trituberculatus</name>
    <dbReference type="NCBI Taxonomy" id="210409"/>
    <lineage>
        <taxon>Eukaryota</taxon>
        <taxon>Metazoa</taxon>
        <taxon>Ecdysozoa</taxon>
        <taxon>Arthropoda</taxon>
        <taxon>Crustacea</taxon>
        <taxon>Multicrustacea</taxon>
        <taxon>Malacostraca</taxon>
        <taxon>Eumalacostraca</taxon>
        <taxon>Eucarida</taxon>
        <taxon>Decapoda</taxon>
        <taxon>Pleocyemata</taxon>
        <taxon>Brachyura</taxon>
        <taxon>Eubrachyura</taxon>
        <taxon>Portunoidea</taxon>
        <taxon>Portunidae</taxon>
        <taxon>Portuninae</taxon>
        <taxon>Portunus</taxon>
    </lineage>
</organism>
<name>A0A5B7DGQ9_PORTR</name>
<dbReference type="Proteomes" id="UP000324222">
    <property type="component" value="Unassembled WGS sequence"/>
</dbReference>
<gene>
    <name evidence="1" type="ORF">E2C01_013613</name>
</gene>
<reference evidence="1 2" key="1">
    <citation type="submission" date="2019-05" db="EMBL/GenBank/DDBJ databases">
        <title>Another draft genome of Portunus trituberculatus and its Hox gene families provides insights of decapod evolution.</title>
        <authorList>
            <person name="Jeong J.-H."/>
            <person name="Song I."/>
            <person name="Kim S."/>
            <person name="Choi T."/>
            <person name="Kim D."/>
            <person name="Ryu S."/>
            <person name="Kim W."/>
        </authorList>
    </citation>
    <scope>NUCLEOTIDE SEQUENCE [LARGE SCALE GENOMIC DNA]</scope>
    <source>
        <tissue evidence="1">Muscle</tissue>
    </source>
</reference>
<evidence type="ECO:0000313" key="1">
    <source>
        <dbReference type="EMBL" id="MPC20661.1"/>
    </source>
</evidence>